<dbReference type="Proteomes" id="UP001296967">
    <property type="component" value="Unassembled WGS sequence"/>
</dbReference>
<dbReference type="GO" id="GO:0005829">
    <property type="term" value="C:cytosol"/>
    <property type="evidence" value="ECO:0007669"/>
    <property type="project" value="TreeGrafter"/>
</dbReference>
<dbReference type="EMBL" id="NHSF01000062">
    <property type="protein sequence ID" value="MBK5931296.1"/>
    <property type="molecule type" value="Genomic_DNA"/>
</dbReference>
<dbReference type="PANTHER" id="PTHR42866">
    <property type="entry name" value="3-DEOXY-MANNO-OCTULOSONATE CYTIDYLYLTRANSFERASE"/>
    <property type="match status" value="1"/>
</dbReference>
<reference evidence="1" key="1">
    <citation type="submission" date="2017-05" db="EMBL/GenBank/DDBJ databases">
        <authorList>
            <person name="Imhoff J.F."/>
            <person name="Rahn T."/>
            <person name="Kuenzel S."/>
            <person name="Neulinger S.C."/>
        </authorList>
    </citation>
    <scope>NUCLEOTIDE SEQUENCE</scope>
    <source>
        <strain evidence="1">DSM 4395</strain>
    </source>
</reference>
<name>A0AAJ0UHA7_HALSE</name>
<dbReference type="CDD" id="cd02518">
    <property type="entry name" value="GT2_SpsF"/>
    <property type="match status" value="1"/>
</dbReference>
<reference evidence="1" key="2">
    <citation type="journal article" date="2020" name="Microorganisms">
        <title>Osmotic Adaptation and Compatible Solute Biosynthesis of Phototrophic Bacteria as Revealed from Genome Analyses.</title>
        <authorList>
            <person name="Imhoff J.F."/>
            <person name="Rahn T."/>
            <person name="Kunzel S."/>
            <person name="Keller A."/>
            <person name="Neulinger S.C."/>
        </authorList>
    </citation>
    <scope>NUCLEOTIDE SEQUENCE</scope>
    <source>
        <strain evidence="1">DSM 4395</strain>
    </source>
</reference>
<sequence length="231" mass="25649">MLAIIQARLSSARLPGKVLRELAGQPMLGRVYNRLSRARHLSQIIVATSDDPSDDAICDDCRAQAIAYDRGPLNNVAQRFLDCAHRARADAFLRICADSPLIDPALVDQVIALHATGNADLTTNTQQRTFPKGQSVEIVRTAALADALQKMQDVADQEHVTRYLYRHPDQYRIQNFASDEPFGEIQLSVETQADFDAIAAILQQAGDQITWRQAATLRLANNEWAKRETVA</sequence>
<dbReference type="Gene3D" id="3.90.550.10">
    <property type="entry name" value="Spore Coat Polysaccharide Biosynthesis Protein SpsA, Chain A"/>
    <property type="match status" value="1"/>
</dbReference>
<protein>
    <recommendedName>
        <fullName evidence="3">Spore coat polysaccharide biosynthesis protein SpsF</fullName>
    </recommendedName>
</protein>
<evidence type="ECO:0000313" key="2">
    <source>
        <dbReference type="Proteomes" id="UP001296967"/>
    </source>
</evidence>
<evidence type="ECO:0000313" key="1">
    <source>
        <dbReference type="EMBL" id="MBK5931296.1"/>
    </source>
</evidence>
<dbReference type="PANTHER" id="PTHR42866:SF1">
    <property type="entry name" value="SPORE COAT POLYSACCHARIDE BIOSYNTHESIS PROTEIN SPSF"/>
    <property type="match status" value="1"/>
</dbReference>
<dbReference type="RefSeq" id="WP_201246139.1">
    <property type="nucleotide sequence ID" value="NZ_NHSF01000062.1"/>
</dbReference>
<proteinExistence type="predicted"/>
<dbReference type="InterPro" id="IPR003329">
    <property type="entry name" value="Cytidylyl_trans"/>
</dbReference>
<comment type="caution">
    <text evidence="1">The sequence shown here is derived from an EMBL/GenBank/DDBJ whole genome shotgun (WGS) entry which is preliminary data.</text>
</comment>
<accession>A0AAJ0UHA7</accession>
<dbReference type="SUPFAM" id="SSF53448">
    <property type="entry name" value="Nucleotide-diphospho-sugar transferases"/>
    <property type="match status" value="1"/>
</dbReference>
<dbReference type="InterPro" id="IPR029044">
    <property type="entry name" value="Nucleotide-diphossugar_trans"/>
</dbReference>
<dbReference type="Pfam" id="PF02348">
    <property type="entry name" value="CTP_transf_3"/>
    <property type="match status" value="1"/>
</dbReference>
<dbReference type="AlphaFoldDB" id="A0AAJ0UHA7"/>
<organism evidence="1 2">
    <name type="scientific">Halochromatium salexigens</name>
    <name type="common">Chromatium salexigens</name>
    <dbReference type="NCBI Taxonomy" id="49447"/>
    <lineage>
        <taxon>Bacteria</taxon>
        <taxon>Pseudomonadati</taxon>
        <taxon>Pseudomonadota</taxon>
        <taxon>Gammaproteobacteria</taxon>
        <taxon>Chromatiales</taxon>
        <taxon>Chromatiaceae</taxon>
        <taxon>Halochromatium</taxon>
    </lineage>
</organism>
<keyword evidence="2" id="KW-1185">Reference proteome</keyword>
<evidence type="ECO:0008006" key="3">
    <source>
        <dbReference type="Google" id="ProtNLM"/>
    </source>
</evidence>
<gene>
    <name evidence="1" type="ORF">CCR82_12420</name>
</gene>